<dbReference type="RefSeq" id="WP_006571242.1">
    <property type="nucleotide sequence ID" value="NZ_AAXG02000005.1"/>
</dbReference>
<dbReference type="SUPFAM" id="SSF160148">
    <property type="entry name" value="CPE0013-like"/>
    <property type="match status" value="1"/>
</dbReference>
<name>A6NR65_9FIRM</name>
<gene>
    <name evidence="1" type="ORF">BACCAP_00690</name>
</gene>
<dbReference type="eggNOG" id="COG3862">
    <property type="taxonomic scope" value="Bacteria"/>
</dbReference>
<sequence length="114" mass="11947">MKHLICIVCPRGCRLAVDEEQDYAVTGNGCPRGAEYGRIELTNPTRVVTSTVRCVGGVHPRCPVKTDKPIPKALVRAAASALDGVTLTAPAELGQVVLTDVCGTGASFITTRAI</sequence>
<dbReference type="Gene3D" id="3.10.530.10">
    <property type="entry name" value="CPE0013-like"/>
    <property type="match status" value="1"/>
</dbReference>
<dbReference type="EMBL" id="AAXG02000005">
    <property type="protein sequence ID" value="EDN01561.1"/>
    <property type="molecule type" value="Genomic_DNA"/>
</dbReference>
<dbReference type="STRING" id="411467.BACCAP_00690"/>
<proteinExistence type="predicted"/>
<reference evidence="1 2" key="1">
    <citation type="submission" date="2007-04" db="EMBL/GenBank/DDBJ databases">
        <authorList>
            <person name="Fulton L."/>
            <person name="Clifton S."/>
            <person name="Fulton B."/>
            <person name="Xu J."/>
            <person name="Minx P."/>
            <person name="Pepin K.H."/>
            <person name="Johnson M."/>
            <person name="Thiruvilangam P."/>
            <person name="Bhonagiri V."/>
            <person name="Nash W.E."/>
            <person name="Mardis E.R."/>
            <person name="Wilson R.K."/>
        </authorList>
    </citation>
    <scope>NUCLEOTIDE SEQUENCE [LARGE SCALE GENOMIC DNA]</scope>
    <source>
        <strain evidence="1 2">ATCC 29799</strain>
    </source>
</reference>
<keyword evidence="2" id="KW-1185">Reference proteome</keyword>
<evidence type="ECO:0008006" key="3">
    <source>
        <dbReference type="Google" id="ProtNLM"/>
    </source>
</evidence>
<dbReference type="InterPro" id="IPR012460">
    <property type="entry name" value="DUF1667"/>
</dbReference>
<evidence type="ECO:0000313" key="2">
    <source>
        <dbReference type="Proteomes" id="UP000003639"/>
    </source>
</evidence>
<comment type="caution">
    <text evidence="1">The sequence shown here is derived from an EMBL/GenBank/DDBJ whole genome shotgun (WGS) entry which is preliminary data.</text>
</comment>
<protein>
    <recommendedName>
        <fullName evidence="3">4Fe-4S Mo/W bis-MGD-type domain-containing protein</fullName>
    </recommendedName>
</protein>
<dbReference type="PANTHER" id="PTHR39450">
    <property type="entry name" value="MOLYBDOPTERIN OXIDOREDUCTASE, 4FE-4S CLUSTER-BINDING SUBUNIT"/>
    <property type="match status" value="1"/>
</dbReference>
<evidence type="ECO:0000313" key="1">
    <source>
        <dbReference type="EMBL" id="EDN01561.1"/>
    </source>
</evidence>
<dbReference type="OrthoDB" id="9811531at2"/>
<dbReference type="PANTHER" id="PTHR39450:SF1">
    <property type="entry name" value="DUF1667 DOMAIN-CONTAINING PROTEIN"/>
    <property type="match status" value="1"/>
</dbReference>
<accession>A6NR65</accession>
<organism evidence="1 2">
    <name type="scientific">Pseudoflavonifractor capillosus ATCC 29799</name>
    <dbReference type="NCBI Taxonomy" id="411467"/>
    <lineage>
        <taxon>Bacteria</taxon>
        <taxon>Bacillati</taxon>
        <taxon>Bacillota</taxon>
        <taxon>Clostridia</taxon>
        <taxon>Eubacteriales</taxon>
        <taxon>Oscillospiraceae</taxon>
        <taxon>Pseudoflavonifractor</taxon>
    </lineage>
</organism>
<dbReference type="AlphaFoldDB" id="A6NR65"/>
<dbReference type="Pfam" id="PF07892">
    <property type="entry name" value="DUF1667"/>
    <property type="match status" value="1"/>
</dbReference>
<dbReference type="Proteomes" id="UP000003639">
    <property type="component" value="Unassembled WGS sequence"/>
</dbReference>
<reference evidence="1 2" key="2">
    <citation type="submission" date="2007-06" db="EMBL/GenBank/DDBJ databases">
        <title>Draft genome sequence of Pseudoflavonifractor capillosus ATCC 29799.</title>
        <authorList>
            <person name="Sudarsanam P."/>
            <person name="Ley R."/>
            <person name="Guruge J."/>
            <person name="Turnbaugh P.J."/>
            <person name="Mahowald M."/>
            <person name="Liep D."/>
            <person name="Gordon J."/>
        </authorList>
    </citation>
    <scope>NUCLEOTIDE SEQUENCE [LARGE SCALE GENOMIC DNA]</scope>
    <source>
        <strain evidence="1 2">ATCC 29799</strain>
    </source>
</reference>
<dbReference type="InterPro" id="IPR036593">
    <property type="entry name" value="CPE0013-like_sf"/>
</dbReference>